<feature type="domain" description="Alanine dehydrogenase/pyridine nucleotide transhydrogenase N-terminal" evidence="20">
    <location>
        <begin position="62"/>
        <end position="195"/>
    </location>
</feature>
<dbReference type="EMBL" id="FN545212">
    <property type="protein sequence ID" value="CBA73905.1"/>
    <property type="molecule type" value="Genomic_DNA"/>
</dbReference>
<comment type="similarity">
    <text evidence="3">Belongs to the AlaDH/PNT family.</text>
</comment>
<keyword evidence="12" id="KW-0520">NAD</keyword>
<evidence type="ECO:0000256" key="2">
    <source>
        <dbReference type="ARBA" id="ARBA00004429"/>
    </source>
</evidence>
<dbReference type="InterPro" id="IPR007886">
    <property type="entry name" value="AlaDH/PNT_N"/>
</dbReference>
<dbReference type="EC" id="7.1.1.1" evidence="4"/>
<dbReference type="GO" id="GO:0005886">
    <property type="term" value="C:plasma membrane"/>
    <property type="evidence" value="ECO:0007669"/>
    <property type="project" value="UniProtKB-SubCell"/>
</dbReference>
<evidence type="ECO:0000256" key="4">
    <source>
        <dbReference type="ARBA" id="ARBA00012943"/>
    </source>
</evidence>
<dbReference type="InterPro" id="IPR007698">
    <property type="entry name" value="AlaDH/PNT_NAD(H)-bd"/>
</dbReference>
<dbReference type="AlphaFoldDB" id="D2U0L3"/>
<keyword evidence="9" id="KW-0521">NADP</keyword>
<evidence type="ECO:0000256" key="1">
    <source>
        <dbReference type="ARBA" id="ARBA00003943"/>
    </source>
</evidence>
<evidence type="ECO:0000256" key="15">
    <source>
        <dbReference type="ARBA" id="ARBA00071831"/>
    </source>
</evidence>
<evidence type="ECO:0000256" key="12">
    <source>
        <dbReference type="ARBA" id="ARBA00023027"/>
    </source>
</evidence>
<dbReference type="SMART" id="SM01002">
    <property type="entry name" value="AlaDh_PNT_C"/>
    <property type="match status" value="1"/>
</dbReference>
<comment type="catalytic activity">
    <reaction evidence="14">
        <text>NAD(+) + NADPH + H(+)(in) = NADH + NADP(+) + H(+)(out)</text>
        <dbReference type="Rhea" id="RHEA:47992"/>
        <dbReference type="ChEBI" id="CHEBI:15378"/>
        <dbReference type="ChEBI" id="CHEBI:57540"/>
        <dbReference type="ChEBI" id="CHEBI:57783"/>
        <dbReference type="ChEBI" id="CHEBI:57945"/>
        <dbReference type="ChEBI" id="CHEBI:58349"/>
        <dbReference type="EC" id="7.1.1.1"/>
    </reaction>
</comment>
<dbReference type="SMART" id="SM01003">
    <property type="entry name" value="AlaDh_PNT_N"/>
    <property type="match status" value="1"/>
</dbReference>
<dbReference type="Pfam" id="PF12769">
    <property type="entry name" value="PNTB_4TM"/>
    <property type="match status" value="1"/>
</dbReference>
<evidence type="ECO:0000256" key="6">
    <source>
        <dbReference type="ARBA" id="ARBA00022519"/>
    </source>
</evidence>
<evidence type="ECO:0000256" key="14">
    <source>
        <dbReference type="ARBA" id="ARBA00048202"/>
    </source>
</evidence>
<evidence type="ECO:0000256" key="18">
    <source>
        <dbReference type="SAM" id="Phobius"/>
    </source>
</evidence>
<feature type="transmembrane region" description="Helical" evidence="18">
    <location>
        <begin position="538"/>
        <end position="557"/>
    </location>
</feature>
<dbReference type="InterPro" id="IPR024605">
    <property type="entry name" value="NADP_transhyd_a_C"/>
</dbReference>
<feature type="transmembrane region" description="Helical" evidence="18">
    <location>
        <begin position="513"/>
        <end position="532"/>
    </location>
</feature>
<dbReference type="PANTHER" id="PTHR10160">
    <property type="entry name" value="NAD(P) TRANSHYDROGENASE"/>
    <property type="match status" value="1"/>
</dbReference>
<dbReference type="NCBIfam" id="NF006942">
    <property type="entry name" value="PRK09424.1"/>
    <property type="match status" value="1"/>
</dbReference>
<evidence type="ECO:0000256" key="13">
    <source>
        <dbReference type="ARBA" id="ARBA00023136"/>
    </source>
</evidence>
<sequence length="568" mass="62241">MPKKFNLMSWKSDKLWLMITIFSRFQQCFSLNITDIYNIISYVSWEETSSNFELEGIIMRIGVPKERITNEARIAATPLTVKQLIKLGFSVVVEREAGHLASFEDAAFKQAGAEIVEQQSVWDADIIFKVNAPLETEIALIKEGAILVSFIWPAQQPDLMQKLAARKITVLAMDAVPRISWAQSLDALSSMANVAGYRAVVEAAYQFGRFFTGQITAAGKVPPAKIMVIGAGVAGLAAIGAAGSLGAIVRAFDTRPEVKEQVQSMGAEYLELDFKQDSASSDGYAKEMSEAFIQAEMALFAKQAKDVDIIITTALIPGKPAPKLITKEMVDSMKPGSVIVDLAAQSGGNCELTEADKLIVTDHEVKIIGYTDLPSRLPTQSSQLYATNIVNLIKLLCKEKNGQLAIDFDDIVVRAVTVIREGEITWPSPPIHVSQQPQTKNQLIKYEEKPAARKISPWLKYISLMLAIILFSGFARVAPKDFLSHFTVFALACVVGYYVVWNVSHSLHTPLMSVTNAISGIIVVGALLQIGSGGWVTFFSFIAVLIASINIFGGFTVTQRMLKMFRKG</sequence>
<dbReference type="Pfam" id="PF01262">
    <property type="entry name" value="AlaDh_PNT_C"/>
    <property type="match status" value="1"/>
</dbReference>
<dbReference type="CDD" id="cd05304">
    <property type="entry name" value="Rubrum_tdh"/>
    <property type="match status" value="1"/>
</dbReference>
<accession>D2U0L3</accession>
<evidence type="ECO:0000256" key="11">
    <source>
        <dbReference type="ARBA" id="ARBA00022989"/>
    </source>
</evidence>
<evidence type="ECO:0000259" key="19">
    <source>
        <dbReference type="SMART" id="SM01002"/>
    </source>
</evidence>
<dbReference type="Pfam" id="PF05222">
    <property type="entry name" value="AlaDh_PNT_N"/>
    <property type="match status" value="1"/>
</dbReference>
<keyword evidence="5" id="KW-1003">Cell membrane</keyword>
<evidence type="ECO:0000256" key="10">
    <source>
        <dbReference type="ARBA" id="ARBA00022967"/>
    </source>
</evidence>
<organism evidence="21">
    <name type="scientific">Arsenophonus nasoniae</name>
    <name type="common">son-killer infecting Nasonia vitripennis</name>
    <dbReference type="NCBI Taxonomy" id="638"/>
    <lineage>
        <taxon>Bacteria</taxon>
        <taxon>Pseudomonadati</taxon>
        <taxon>Pseudomonadota</taxon>
        <taxon>Gammaproteobacteria</taxon>
        <taxon>Enterobacterales</taxon>
        <taxon>Morganellaceae</taxon>
        <taxon>Arsenophonus</taxon>
    </lineage>
</organism>
<keyword evidence="11 18" id="KW-1133">Transmembrane helix</keyword>
<keyword evidence="7 18" id="KW-0812">Transmembrane</keyword>
<comment type="function">
    <text evidence="1">The transhydrogenation between NADH and NADP is coupled to respiration and ATP hydrolysis and functions as a proton pump across the membrane.</text>
</comment>
<evidence type="ECO:0000256" key="3">
    <source>
        <dbReference type="ARBA" id="ARBA00005689"/>
    </source>
</evidence>
<evidence type="ECO:0000256" key="5">
    <source>
        <dbReference type="ARBA" id="ARBA00022475"/>
    </source>
</evidence>
<dbReference type="PROSITE" id="PS00837">
    <property type="entry name" value="ALADH_PNT_2"/>
    <property type="match status" value="1"/>
</dbReference>
<dbReference type="GO" id="GO:0008750">
    <property type="term" value="F:proton-translocating NAD(P)+ transhydrogenase activity"/>
    <property type="evidence" value="ECO:0007669"/>
    <property type="project" value="UniProtKB-EC"/>
</dbReference>
<dbReference type="FunFam" id="3.40.50.720:FF:000063">
    <property type="entry name" value="NAD(P) transhydrogenase subunit alpha"/>
    <property type="match status" value="1"/>
</dbReference>
<dbReference type="PIRSF" id="PIRSF000203">
    <property type="entry name" value="NADP_transhydrogenase_alpha"/>
    <property type="match status" value="1"/>
</dbReference>
<gene>
    <name evidence="21" type="primary">pntA</name>
    <name evidence="21" type="ORF">ARN_20440</name>
</gene>
<dbReference type="GO" id="GO:0016491">
    <property type="term" value="F:oxidoreductase activity"/>
    <property type="evidence" value="ECO:0007669"/>
    <property type="project" value="InterPro"/>
</dbReference>
<protein>
    <recommendedName>
        <fullName evidence="15">NAD(P) transhydrogenase subunit alpha</fullName>
        <ecNumber evidence="4">7.1.1.1</ecNumber>
    </recommendedName>
    <alternativeName>
        <fullName evidence="17">Nicotinamide nucleotide transhydrogenase subunit alpha</fullName>
    </alternativeName>
    <alternativeName>
        <fullName evidence="16">Pyridine nucleotide transhydrogenase subunit alpha</fullName>
    </alternativeName>
</protein>
<dbReference type="FunFam" id="3.40.50.720:FF:000028">
    <property type="entry name" value="NAD(P) transhydrogenase subunit alpha"/>
    <property type="match status" value="1"/>
</dbReference>
<dbReference type="SUPFAM" id="SSF51735">
    <property type="entry name" value="NAD(P)-binding Rossmann-fold domains"/>
    <property type="match status" value="1"/>
</dbReference>
<evidence type="ECO:0000256" key="9">
    <source>
        <dbReference type="ARBA" id="ARBA00022857"/>
    </source>
</evidence>
<feature type="domain" description="Alanine dehydrogenase/pyridine nucleotide transhydrogenase NAD(H)-binding" evidence="19">
    <location>
        <begin position="204"/>
        <end position="369"/>
    </location>
</feature>
<evidence type="ECO:0000259" key="20">
    <source>
        <dbReference type="SMART" id="SM01003"/>
    </source>
</evidence>
<dbReference type="Gene3D" id="3.40.50.720">
    <property type="entry name" value="NAD(P)-binding Rossmann-like Domain"/>
    <property type="match status" value="2"/>
</dbReference>
<feature type="transmembrane region" description="Helical" evidence="18">
    <location>
        <begin position="482"/>
        <end position="501"/>
    </location>
</feature>
<reference evidence="21" key="1">
    <citation type="journal article" date="2010" name="Insect Mol. Biol.">
        <title>The draft genome sequence of Arsenophonus nasoniae, son-killer bacterium of Nasonia vitripennis, reveals genes associated with virulence and symbiosis.</title>
        <authorList>
            <person name="Wilkes T."/>
            <person name="Darby A.C."/>
            <person name="Choi J."/>
            <person name="Colborne J.K."/>
            <person name="Werren J.H."/>
            <person name="Hurst G.D.D."/>
        </authorList>
    </citation>
    <scope>NUCLEOTIDE SEQUENCE</scope>
</reference>
<keyword evidence="13 18" id="KW-0472">Membrane</keyword>
<evidence type="ECO:0000313" key="21">
    <source>
        <dbReference type="EMBL" id="CBA73905.1"/>
    </source>
</evidence>
<evidence type="ECO:0000256" key="7">
    <source>
        <dbReference type="ARBA" id="ARBA00022692"/>
    </source>
</evidence>
<dbReference type="InterPro" id="IPR026255">
    <property type="entry name" value="NADP_transhyd_a"/>
</dbReference>
<evidence type="ECO:0000256" key="16">
    <source>
        <dbReference type="ARBA" id="ARBA00079788"/>
    </source>
</evidence>
<comment type="subcellular location">
    <subcellularLocation>
        <location evidence="2">Cell inner membrane</location>
        <topology evidence="2">Multi-pass membrane protein</topology>
    </subcellularLocation>
</comment>
<evidence type="ECO:0000256" key="8">
    <source>
        <dbReference type="ARBA" id="ARBA00022741"/>
    </source>
</evidence>
<evidence type="ECO:0000256" key="17">
    <source>
        <dbReference type="ARBA" id="ARBA00083734"/>
    </source>
</evidence>
<dbReference type="GO" id="GO:0006740">
    <property type="term" value="P:NADPH regeneration"/>
    <property type="evidence" value="ECO:0007669"/>
    <property type="project" value="TreeGrafter"/>
</dbReference>
<keyword evidence="6" id="KW-0997">Cell inner membrane</keyword>
<keyword evidence="10" id="KW-1278">Translocase</keyword>
<dbReference type="NCBIfam" id="TIGR00561">
    <property type="entry name" value="pntA"/>
    <property type="match status" value="1"/>
</dbReference>
<dbReference type="GO" id="GO:0050661">
    <property type="term" value="F:NADP binding"/>
    <property type="evidence" value="ECO:0007669"/>
    <property type="project" value="TreeGrafter"/>
</dbReference>
<feature type="transmembrane region" description="Helical" evidence="18">
    <location>
        <begin position="458"/>
        <end position="476"/>
    </location>
</feature>
<feature type="transmembrane region" description="Helical" evidence="18">
    <location>
        <begin position="226"/>
        <end position="249"/>
    </location>
</feature>
<dbReference type="PANTHER" id="PTHR10160:SF19">
    <property type="entry name" value="PROTON-TRANSLOCATING NAD(P)(+) TRANSHYDROGENASE"/>
    <property type="match status" value="1"/>
</dbReference>
<dbReference type="SUPFAM" id="SSF52283">
    <property type="entry name" value="Formate/glycerate dehydrogenase catalytic domain-like"/>
    <property type="match status" value="1"/>
</dbReference>
<dbReference type="InterPro" id="IPR036291">
    <property type="entry name" value="NAD(P)-bd_dom_sf"/>
</dbReference>
<name>D2U0L3_9GAMM</name>
<proteinExistence type="inferred from homology"/>
<keyword evidence="8" id="KW-0547">Nucleotide-binding</keyword>
<dbReference type="InterPro" id="IPR008143">
    <property type="entry name" value="Ala_DH/PNT_CS2"/>
</dbReference>